<dbReference type="PANTHER" id="PTHR43289">
    <property type="entry name" value="MITOGEN-ACTIVATED PROTEIN KINASE KINASE KINASE 20-RELATED"/>
    <property type="match status" value="1"/>
</dbReference>
<feature type="region of interest" description="Disordered" evidence="6">
    <location>
        <begin position="316"/>
        <end position="399"/>
    </location>
</feature>
<reference evidence="8 9" key="1">
    <citation type="submission" date="2019-06" db="EMBL/GenBank/DDBJ databases">
        <title>Sequencing the genomes of 1000 actinobacteria strains.</title>
        <authorList>
            <person name="Klenk H.-P."/>
        </authorList>
    </citation>
    <scope>NUCLEOTIDE SEQUENCE [LARGE SCALE GENOMIC DNA]</scope>
    <source>
        <strain evidence="8 9">DSM 44826</strain>
    </source>
</reference>
<evidence type="ECO:0000256" key="1">
    <source>
        <dbReference type="ARBA" id="ARBA00022679"/>
    </source>
</evidence>
<evidence type="ECO:0000256" key="6">
    <source>
        <dbReference type="SAM" id="MobiDB-lite"/>
    </source>
</evidence>
<keyword evidence="4 5" id="KW-0067">ATP-binding</keyword>
<dbReference type="InterPro" id="IPR011009">
    <property type="entry name" value="Kinase-like_dom_sf"/>
</dbReference>
<dbReference type="Pfam" id="PF00069">
    <property type="entry name" value="Pkinase"/>
    <property type="match status" value="1"/>
</dbReference>
<evidence type="ECO:0000256" key="3">
    <source>
        <dbReference type="ARBA" id="ARBA00022777"/>
    </source>
</evidence>
<keyword evidence="8" id="KW-0723">Serine/threonine-protein kinase</keyword>
<evidence type="ECO:0000259" key="7">
    <source>
        <dbReference type="PROSITE" id="PS50011"/>
    </source>
</evidence>
<dbReference type="GO" id="GO:0004674">
    <property type="term" value="F:protein serine/threonine kinase activity"/>
    <property type="evidence" value="ECO:0007669"/>
    <property type="project" value="UniProtKB-KW"/>
</dbReference>
<dbReference type="SMART" id="SM00220">
    <property type="entry name" value="S_TKc"/>
    <property type="match status" value="1"/>
</dbReference>
<dbReference type="InterPro" id="IPR000719">
    <property type="entry name" value="Prot_kinase_dom"/>
</dbReference>
<dbReference type="Gene3D" id="1.10.510.10">
    <property type="entry name" value="Transferase(Phosphotransferase) domain 1"/>
    <property type="match status" value="1"/>
</dbReference>
<feature type="compositionally biased region" description="Basic and acidic residues" evidence="6">
    <location>
        <begin position="350"/>
        <end position="371"/>
    </location>
</feature>
<keyword evidence="9" id="KW-1185">Reference proteome</keyword>
<dbReference type="Gene3D" id="3.30.200.20">
    <property type="entry name" value="Phosphorylase Kinase, domain 1"/>
    <property type="match status" value="1"/>
</dbReference>
<dbReference type="RefSeq" id="WP_145902742.1">
    <property type="nucleotide sequence ID" value="NZ_BAAAMZ010000020.1"/>
</dbReference>
<dbReference type="CDD" id="cd14014">
    <property type="entry name" value="STKc_PknB_like"/>
    <property type="match status" value="1"/>
</dbReference>
<name>A0A561UAI9_9ACTN</name>
<organism evidence="8 9">
    <name type="scientific">Kitasatospora viridis</name>
    <dbReference type="NCBI Taxonomy" id="281105"/>
    <lineage>
        <taxon>Bacteria</taxon>
        <taxon>Bacillati</taxon>
        <taxon>Actinomycetota</taxon>
        <taxon>Actinomycetes</taxon>
        <taxon>Kitasatosporales</taxon>
        <taxon>Streptomycetaceae</taxon>
        <taxon>Kitasatospora</taxon>
    </lineage>
</organism>
<evidence type="ECO:0000256" key="5">
    <source>
        <dbReference type="PROSITE-ProRule" id="PRU10141"/>
    </source>
</evidence>
<dbReference type="GO" id="GO:0005524">
    <property type="term" value="F:ATP binding"/>
    <property type="evidence" value="ECO:0007669"/>
    <property type="project" value="UniProtKB-UniRule"/>
</dbReference>
<dbReference type="PROSITE" id="PS00107">
    <property type="entry name" value="PROTEIN_KINASE_ATP"/>
    <property type="match status" value="1"/>
</dbReference>
<dbReference type="EMBL" id="VIWT01000001">
    <property type="protein sequence ID" value="TWF96373.1"/>
    <property type="molecule type" value="Genomic_DNA"/>
</dbReference>
<dbReference type="PROSITE" id="PS00108">
    <property type="entry name" value="PROTEIN_KINASE_ST"/>
    <property type="match status" value="1"/>
</dbReference>
<keyword evidence="3 8" id="KW-0418">Kinase</keyword>
<feature type="domain" description="Protein kinase" evidence="7">
    <location>
        <begin position="15"/>
        <end position="280"/>
    </location>
</feature>
<evidence type="ECO:0000256" key="4">
    <source>
        <dbReference type="ARBA" id="ARBA00022840"/>
    </source>
</evidence>
<dbReference type="PROSITE" id="PS50011">
    <property type="entry name" value="PROTEIN_KINASE_DOM"/>
    <property type="match status" value="1"/>
</dbReference>
<dbReference type="SUPFAM" id="SSF56112">
    <property type="entry name" value="Protein kinase-like (PK-like)"/>
    <property type="match status" value="1"/>
</dbReference>
<dbReference type="Proteomes" id="UP000317940">
    <property type="component" value="Unassembled WGS sequence"/>
</dbReference>
<keyword evidence="1" id="KW-0808">Transferase</keyword>
<feature type="compositionally biased region" description="Pro residues" evidence="6">
    <location>
        <begin position="317"/>
        <end position="328"/>
    </location>
</feature>
<dbReference type="InterPro" id="IPR017441">
    <property type="entry name" value="Protein_kinase_ATP_BS"/>
</dbReference>
<protein>
    <submittedName>
        <fullName evidence="8">Serine/threonine protein kinase</fullName>
    </submittedName>
</protein>
<proteinExistence type="predicted"/>
<feature type="binding site" evidence="5">
    <location>
        <position position="43"/>
    </location>
    <ligand>
        <name>ATP</name>
        <dbReference type="ChEBI" id="CHEBI:30616"/>
    </ligand>
</feature>
<dbReference type="InterPro" id="IPR008271">
    <property type="entry name" value="Ser/Thr_kinase_AS"/>
</dbReference>
<evidence type="ECO:0000256" key="2">
    <source>
        <dbReference type="ARBA" id="ARBA00022741"/>
    </source>
</evidence>
<dbReference type="PANTHER" id="PTHR43289:SF34">
    <property type="entry name" value="SERINE_THREONINE-PROTEIN KINASE YBDM-RELATED"/>
    <property type="match status" value="1"/>
</dbReference>
<evidence type="ECO:0000313" key="9">
    <source>
        <dbReference type="Proteomes" id="UP000317940"/>
    </source>
</evidence>
<dbReference type="AlphaFoldDB" id="A0A561UAI9"/>
<dbReference type="OrthoDB" id="3453891at2"/>
<gene>
    <name evidence="8" type="ORF">FHX73_11138</name>
</gene>
<sequence length="565" mass="58179">MQPLAPGDPVEVGPYRLLGRLGAGGMGQVYLGRSPGGRTVAVKRVKSELASDAEFLGRFRREVEAARRVGGSWTAPVLDADTESAEPWVATGYVAGPALAEAVAEFGPLAEHGVRALVAGLAEALAAVHGLGLIHRDVKPSNVMLSPDGPVLIDFGIARALDGSTTAGLTQSGYVVGSPGYMSPEQVQGLGLGAASDVFQLGAVLVFAATGQGPFHAESAATLLYKVAHGEPELGTLQGELREIAAACLAKDPAARPTPAQLAARLAPQGARVLVDQGWLAAPLMARISRRMAELLNLDAAVQHPGTQRLAAVPVRPAEPPAHPPVHPPTAAATVVPQAPPKPQAVQDPEQNRVAELLRRQREREEAERRGQVASQEAERRRRVRMGLPADPPPPKDRTRSAIVITVGALLLAGGVIAVANMGGGSGKAGASGTGQSPSASPIVPLKFYGHWSGPIAGQDGNPAGRAGTMALDIVNGTDQHQAQAQATFTLSSSLTCEYSYTVRGTSDTEVELSGPSAAGSNPAGCETDFSAHLYLNADSTATYSGGDVVAKVLEATLTYSGATP</sequence>
<evidence type="ECO:0000313" key="8">
    <source>
        <dbReference type="EMBL" id="TWF96373.1"/>
    </source>
</evidence>
<comment type="caution">
    <text evidence="8">The sequence shown here is derived from an EMBL/GenBank/DDBJ whole genome shotgun (WGS) entry which is preliminary data.</text>
</comment>
<accession>A0A561UAI9</accession>
<keyword evidence="2 5" id="KW-0547">Nucleotide-binding</keyword>